<dbReference type="PANTHER" id="PTHR45831">
    <property type="entry name" value="LD24721P"/>
    <property type="match status" value="1"/>
</dbReference>
<dbReference type="RefSeq" id="WP_179238986.1">
    <property type="nucleotide sequence ID" value="NZ_JACBNQ010000019.1"/>
</dbReference>
<evidence type="ECO:0000256" key="2">
    <source>
        <dbReference type="ARBA" id="ARBA00022803"/>
    </source>
</evidence>
<gene>
    <name evidence="4" type="ORF">HZF24_14145</name>
</gene>
<evidence type="ECO:0000313" key="4">
    <source>
        <dbReference type="EMBL" id="NYB75284.1"/>
    </source>
</evidence>
<dbReference type="AlphaFoldDB" id="A0A974BL05"/>
<keyword evidence="1" id="KW-0677">Repeat</keyword>
<evidence type="ECO:0000313" key="5">
    <source>
        <dbReference type="Proteomes" id="UP000611629"/>
    </source>
</evidence>
<organism evidence="4 5">
    <name type="scientific">Sedimentibacter hydroxybenzoicus DSM 7310</name>
    <dbReference type="NCBI Taxonomy" id="1123245"/>
    <lineage>
        <taxon>Bacteria</taxon>
        <taxon>Bacillati</taxon>
        <taxon>Bacillota</taxon>
        <taxon>Tissierellia</taxon>
        <taxon>Sedimentibacter</taxon>
    </lineage>
</organism>
<sequence>MSKIGERQINIMKKGLAAKGPIEMDWDMLKEVEEKLAENPSDFYGWAARGILYFNEDFEKAIESISQALALQPFNADQYYNRARKFLSQDKYVQAMSDGVMATRIDTKDAWKWHFLGVAYFFLDRYEDAVECFKKSIALHVENGTNNTPPEVDWIWMAYMRSNQVEKARESLDLMKSDTEVERGDLMYKKRVLLYKGEMTLEEFDKQVERDYPKRAITELYGAAAYCHYILKDNKKAVEYLDELLAYDTSHHAFGYKMALEERDLWSKEI</sequence>
<dbReference type="PANTHER" id="PTHR45831:SF2">
    <property type="entry name" value="LD24721P"/>
    <property type="match status" value="1"/>
</dbReference>
<dbReference type="GO" id="GO:0006620">
    <property type="term" value="P:post-translational protein targeting to endoplasmic reticulum membrane"/>
    <property type="evidence" value="ECO:0007669"/>
    <property type="project" value="TreeGrafter"/>
</dbReference>
<dbReference type="Proteomes" id="UP000611629">
    <property type="component" value="Unassembled WGS sequence"/>
</dbReference>
<dbReference type="EMBL" id="JACBNQ010000019">
    <property type="protein sequence ID" value="NYB75284.1"/>
    <property type="molecule type" value="Genomic_DNA"/>
</dbReference>
<name>A0A974BL05_SEDHY</name>
<dbReference type="InterPro" id="IPR047150">
    <property type="entry name" value="SGT"/>
</dbReference>
<feature type="repeat" description="TPR" evidence="3">
    <location>
        <begin position="110"/>
        <end position="143"/>
    </location>
</feature>
<protein>
    <submittedName>
        <fullName evidence="4">Tetratricopeptide repeat protein</fullName>
    </submittedName>
</protein>
<dbReference type="GO" id="GO:0060090">
    <property type="term" value="F:molecular adaptor activity"/>
    <property type="evidence" value="ECO:0007669"/>
    <property type="project" value="TreeGrafter"/>
</dbReference>
<dbReference type="GO" id="GO:0072380">
    <property type="term" value="C:TRC complex"/>
    <property type="evidence" value="ECO:0007669"/>
    <property type="project" value="TreeGrafter"/>
</dbReference>
<dbReference type="GO" id="GO:0016020">
    <property type="term" value="C:membrane"/>
    <property type="evidence" value="ECO:0007669"/>
    <property type="project" value="TreeGrafter"/>
</dbReference>
<comment type="caution">
    <text evidence="4">The sequence shown here is derived from an EMBL/GenBank/DDBJ whole genome shotgun (WGS) entry which is preliminary data.</text>
</comment>
<dbReference type="PROSITE" id="PS50005">
    <property type="entry name" value="TPR"/>
    <property type="match status" value="1"/>
</dbReference>
<dbReference type="SMART" id="SM00028">
    <property type="entry name" value="TPR"/>
    <property type="match status" value="4"/>
</dbReference>
<dbReference type="InterPro" id="IPR011990">
    <property type="entry name" value="TPR-like_helical_dom_sf"/>
</dbReference>
<proteinExistence type="predicted"/>
<keyword evidence="5" id="KW-1185">Reference proteome</keyword>
<dbReference type="Pfam" id="PF13181">
    <property type="entry name" value="TPR_8"/>
    <property type="match status" value="2"/>
</dbReference>
<reference evidence="4" key="1">
    <citation type="submission" date="2020-07" db="EMBL/GenBank/DDBJ databases">
        <title>Genomic analysis of a strain of Sedimentibacter Hydroxybenzoicus DSM7310.</title>
        <authorList>
            <person name="Ma S."/>
        </authorList>
    </citation>
    <scope>NUCLEOTIDE SEQUENCE</scope>
    <source>
        <strain evidence="4">DSM 7310</strain>
    </source>
</reference>
<dbReference type="SUPFAM" id="SSF48452">
    <property type="entry name" value="TPR-like"/>
    <property type="match status" value="1"/>
</dbReference>
<dbReference type="InterPro" id="IPR019734">
    <property type="entry name" value="TPR_rpt"/>
</dbReference>
<evidence type="ECO:0000256" key="3">
    <source>
        <dbReference type="PROSITE-ProRule" id="PRU00339"/>
    </source>
</evidence>
<dbReference type="Gene3D" id="1.25.40.10">
    <property type="entry name" value="Tetratricopeptide repeat domain"/>
    <property type="match status" value="1"/>
</dbReference>
<accession>A0A974BL05</accession>
<evidence type="ECO:0000256" key="1">
    <source>
        <dbReference type="ARBA" id="ARBA00022737"/>
    </source>
</evidence>
<keyword evidence="2 3" id="KW-0802">TPR repeat</keyword>